<dbReference type="Pfam" id="PF01464">
    <property type="entry name" value="SLT"/>
    <property type="match status" value="1"/>
</dbReference>
<evidence type="ECO:0000256" key="3">
    <source>
        <dbReference type="SAM" id="SignalP"/>
    </source>
</evidence>
<feature type="signal peptide" evidence="3">
    <location>
        <begin position="1"/>
        <end position="26"/>
    </location>
</feature>
<dbReference type="EMBL" id="JAPHAV010000016">
    <property type="protein sequence ID" value="MCX2698900.1"/>
    <property type="molecule type" value="Genomic_DNA"/>
</dbReference>
<evidence type="ECO:0000313" key="6">
    <source>
        <dbReference type="Proteomes" id="UP001301216"/>
    </source>
</evidence>
<feature type="domain" description="Transglycosylase SLT" evidence="4">
    <location>
        <begin position="151"/>
        <end position="246"/>
    </location>
</feature>
<gene>
    <name evidence="5" type="ORF">OPR82_19465</name>
</gene>
<comment type="similarity">
    <text evidence="2">Belongs to the virb1 family.</text>
</comment>
<organism evidence="5 6">
    <name type="scientific">Ochrobactrum chromiisoli</name>
    <dbReference type="NCBI Taxonomy" id="2993941"/>
    <lineage>
        <taxon>Bacteria</taxon>
        <taxon>Pseudomonadati</taxon>
        <taxon>Pseudomonadota</taxon>
        <taxon>Alphaproteobacteria</taxon>
        <taxon>Hyphomicrobiales</taxon>
        <taxon>Brucellaceae</taxon>
        <taxon>Brucella/Ochrobactrum group</taxon>
        <taxon>Ochrobactrum</taxon>
    </lineage>
</organism>
<proteinExistence type="inferred from homology"/>
<reference evidence="5 6" key="1">
    <citation type="submission" date="2022-11" db="EMBL/GenBank/DDBJ databases">
        <title>Brucella sp. YY2X, whole genome shotgun sequencing project.</title>
        <authorList>
            <person name="Yang Y."/>
        </authorList>
    </citation>
    <scope>NUCLEOTIDE SEQUENCE [LARGE SCALE GENOMIC DNA]</scope>
    <source>
        <strain evidence="5 6">YY2X</strain>
    </source>
</reference>
<dbReference type="SUPFAM" id="SSF53955">
    <property type="entry name" value="Lysozyme-like"/>
    <property type="match status" value="1"/>
</dbReference>
<accession>A0ABT3QTR9</accession>
<dbReference type="PANTHER" id="PTHR37423:SF2">
    <property type="entry name" value="MEMBRANE-BOUND LYTIC MUREIN TRANSGLYCOSYLASE C"/>
    <property type="match status" value="1"/>
</dbReference>
<evidence type="ECO:0000259" key="4">
    <source>
        <dbReference type="Pfam" id="PF01464"/>
    </source>
</evidence>
<dbReference type="PANTHER" id="PTHR37423">
    <property type="entry name" value="SOLUBLE LYTIC MUREIN TRANSGLYCOSYLASE-RELATED"/>
    <property type="match status" value="1"/>
</dbReference>
<dbReference type="Gene3D" id="1.10.530.10">
    <property type="match status" value="1"/>
</dbReference>
<evidence type="ECO:0000256" key="1">
    <source>
        <dbReference type="ARBA" id="ARBA00007734"/>
    </source>
</evidence>
<sequence>MEKLSINALLLSTTLFAPIGITAAYADETGKIAPFSQNSDSNSTTQNPSGSPSGVTVFNRRWASESKGFVVGTDGVASAEDKSEGDTRMINHIGSTLSTFISTVSPDDITKSDTLYQSRDILFGHLPLNKKAPVNPECGPSPLTPKEIKALVEQAARRHQVDALFATAITWAESQFDRSRNSDKGARGPMQLMPGTAERFGVLDVCDPASNIEGGVKYLRVLLDEFQNPLLVAAAYNAGEGRIYEYGGVPPFKETVGYVAKVVNYQLGVTMPAPKKKLGGGGQRSSPVVASKTQSGVIEVKKSGTFVGGVMHF</sequence>
<dbReference type="Proteomes" id="UP001301216">
    <property type="component" value="Unassembled WGS sequence"/>
</dbReference>
<dbReference type="RefSeq" id="WP_265986554.1">
    <property type="nucleotide sequence ID" value="NZ_JAPHAV010000016.1"/>
</dbReference>
<protein>
    <submittedName>
        <fullName evidence="5">Lytic transglycosylase domain-containing protein</fullName>
    </submittedName>
</protein>
<evidence type="ECO:0000256" key="2">
    <source>
        <dbReference type="ARBA" id="ARBA00009387"/>
    </source>
</evidence>
<keyword evidence="6" id="KW-1185">Reference proteome</keyword>
<comment type="caution">
    <text evidence="5">The sequence shown here is derived from an EMBL/GenBank/DDBJ whole genome shotgun (WGS) entry which is preliminary data.</text>
</comment>
<dbReference type="InterPro" id="IPR023346">
    <property type="entry name" value="Lysozyme-like_dom_sf"/>
</dbReference>
<name>A0ABT3QTR9_9HYPH</name>
<keyword evidence="3" id="KW-0732">Signal</keyword>
<dbReference type="CDD" id="cd00254">
    <property type="entry name" value="LT-like"/>
    <property type="match status" value="1"/>
</dbReference>
<dbReference type="InterPro" id="IPR008258">
    <property type="entry name" value="Transglycosylase_SLT_dom_1"/>
</dbReference>
<feature type="chain" id="PRO_5045212415" evidence="3">
    <location>
        <begin position="27"/>
        <end position="313"/>
    </location>
</feature>
<comment type="similarity">
    <text evidence="1">Belongs to the transglycosylase Slt family.</text>
</comment>
<evidence type="ECO:0000313" key="5">
    <source>
        <dbReference type="EMBL" id="MCX2698900.1"/>
    </source>
</evidence>